<proteinExistence type="predicted"/>
<dbReference type="SMART" id="SM00248">
    <property type="entry name" value="ANK"/>
    <property type="match status" value="3"/>
</dbReference>
<evidence type="ECO:0000313" key="4">
    <source>
        <dbReference type="EMBL" id="KAF2164251.1"/>
    </source>
</evidence>
<protein>
    <submittedName>
        <fullName evidence="4">Uncharacterized protein</fullName>
    </submittedName>
</protein>
<dbReference type="Proteomes" id="UP000799537">
    <property type="component" value="Unassembled WGS sequence"/>
</dbReference>
<evidence type="ECO:0000256" key="2">
    <source>
        <dbReference type="ARBA" id="ARBA00023043"/>
    </source>
</evidence>
<name>A0A6A6CB37_ZASCE</name>
<dbReference type="InterPro" id="IPR002110">
    <property type="entry name" value="Ankyrin_rpt"/>
</dbReference>
<keyword evidence="1" id="KW-0677">Repeat</keyword>
<dbReference type="AlphaFoldDB" id="A0A6A6CB37"/>
<evidence type="ECO:0000256" key="3">
    <source>
        <dbReference type="PROSITE-ProRule" id="PRU00023"/>
    </source>
</evidence>
<dbReference type="PRINTS" id="PR01415">
    <property type="entry name" value="ANKYRIN"/>
</dbReference>
<keyword evidence="2 3" id="KW-0040">ANK repeat</keyword>
<evidence type="ECO:0000313" key="5">
    <source>
        <dbReference type="Proteomes" id="UP000799537"/>
    </source>
</evidence>
<dbReference type="PROSITE" id="PS50297">
    <property type="entry name" value="ANK_REP_REGION"/>
    <property type="match status" value="2"/>
</dbReference>
<reference evidence="4" key="1">
    <citation type="journal article" date="2020" name="Stud. Mycol.">
        <title>101 Dothideomycetes genomes: a test case for predicting lifestyles and emergence of pathogens.</title>
        <authorList>
            <person name="Haridas S."/>
            <person name="Albert R."/>
            <person name="Binder M."/>
            <person name="Bloem J."/>
            <person name="Labutti K."/>
            <person name="Salamov A."/>
            <person name="Andreopoulos B."/>
            <person name="Baker S."/>
            <person name="Barry K."/>
            <person name="Bills G."/>
            <person name="Bluhm B."/>
            <person name="Cannon C."/>
            <person name="Castanera R."/>
            <person name="Culley D."/>
            <person name="Daum C."/>
            <person name="Ezra D."/>
            <person name="Gonzalez J."/>
            <person name="Henrissat B."/>
            <person name="Kuo A."/>
            <person name="Liang C."/>
            <person name="Lipzen A."/>
            <person name="Lutzoni F."/>
            <person name="Magnuson J."/>
            <person name="Mondo S."/>
            <person name="Nolan M."/>
            <person name="Ohm R."/>
            <person name="Pangilinan J."/>
            <person name="Park H.-J."/>
            <person name="Ramirez L."/>
            <person name="Alfaro M."/>
            <person name="Sun H."/>
            <person name="Tritt A."/>
            <person name="Yoshinaga Y."/>
            <person name="Zwiers L.-H."/>
            <person name="Turgeon B."/>
            <person name="Goodwin S."/>
            <person name="Spatafora J."/>
            <person name="Crous P."/>
            <person name="Grigoriev I."/>
        </authorList>
    </citation>
    <scope>NUCLEOTIDE SEQUENCE</scope>
    <source>
        <strain evidence="4">ATCC 36951</strain>
    </source>
</reference>
<gene>
    <name evidence="4" type="ORF">M409DRAFT_37098</name>
</gene>
<dbReference type="RefSeq" id="XP_033665140.1">
    <property type="nucleotide sequence ID" value="XM_033810670.1"/>
</dbReference>
<dbReference type="PROSITE" id="PS50088">
    <property type="entry name" value="ANK_REPEAT"/>
    <property type="match status" value="2"/>
</dbReference>
<organism evidence="4 5">
    <name type="scientific">Zasmidium cellare ATCC 36951</name>
    <dbReference type="NCBI Taxonomy" id="1080233"/>
    <lineage>
        <taxon>Eukaryota</taxon>
        <taxon>Fungi</taxon>
        <taxon>Dikarya</taxon>
        <taxon>Ascomycota</taxon>
        <taxon>Pezizomycotina</taxon>
        <taxon>Dothideomycetes</taxon>
        <taxon>Dothideomycetidae</taxon>
        <taxon>Mycosphaerellales</taxon>
        <taxon>Mycosphaerellaceae</taxon>
        <taxon>Zasmidium</taxon>
    </lineage>
</organism>
<feature type="non-terminal residue" evidence="4">
    <location>
        <position position="110"/>
    </location>
</feature>
<evidence type="ECO:0000256" key="1">
    <source>
        <dbReference type="ARBA" id="ARBA00022737"/>
    </source>
</evidence>
<feature type="repeat" description="ANK" evidence="3">
    <location>
        <begin position="53"/>
        <end position="85"/>
    </location>
</feature>
<dbReference type="Pfam" id="PF13637">
    <property type="entry name" value="Ank_4"/>
    <property type="match status" value="1"/>
</dbReference>
<feature type="repeat" description="ANK" evidence="3">
    <location>
        <begin position="20"/>
        <end position="52"/>
    </location>
</feature>
<dbReference type="OrthoDB" id="3634750at2759"/>
<dbReference type="EMBL" id="ML993605">
    <property type="protein sequence ID" value="KAF2164251.1"/>
    <property type="molecule type" value="Genomic_DNA"/>
</dbReference>
<dbReference type="PANTHER" id="PTHR24123">
    <property type="entry name" value="ANKYRIN REPEAT-CONTAINING"/>
    <property type="match status" value="1"/>
</dbReference>
<dbReference type="PANTHER" id="PTHR24123:SF141">
    <property type="entry name" value="ANKYRIN 2, ISOFORM U"/>
    <property type="match status" value="1"/>
</dbReference>
<dbReference type="Pfam" id="PF00023">
    <property type="entry name" value="Ank"/>
    <property type="match status" value="1"/>
</dbReference>
<dbReference type="InterPro" id="IPR036770">
    <property type="entry name" value="Ankyrin_rpt-contain_sf"/>
</dbReference>
<dbReference type="GeneID" id="54563942"/>
<accession>A0A6A6CB37</accession>
<sequence length="110" mass="12338">MLRWLIEQVININDEEEGEIRATALHYAVSWGHLEMTKLLLDNGAEIDHATGQGWTPLLVAAQNGDRNIAAVLVDYGADLEQTNRRGWAPLHMAFDHEPVVRLLLERGAD</sequence>
<keyword evidence="5" id="KW-1185">Reference proteome</keyword>
<dbReference type="InterPro" id="IPR051165">
    <property type="entry name" value="Multifunctional_ANK_Repeat"/>
</dbReference>
<dbReference type="Gene3D" id="1.25.40.20">
    <property type="entry name" value="Ankyrin repeat-containing domain"/>
    <property type="match status" value="2"/>
</dbReference>
<dbReference type="SUPFAM" id="SSF48403">
    <property type="entry name" value="Ankyrin repeat"/>
    <property type="match status" value="1"/>
</dbReference>